<sequence>MEKVNTLDYINQMFPTEASLTDVEPLMQKVHNEIRVVDAEILTAVRQQLFCCLRILISSKAVKAKEDLAAAASAVKMLLDTQAVKTLRLDIPSLGKQELKKADQQTILEDFNKRGSGISQLPIATSAVQVIPEANPAPSPMISQPSSALIASREDVLTRAAALGRGAATTGFKRFLAFTEAAKDCSTMQIFVKTLTGKTITLELEDGRTLADYNIQKESTLHLVLRLRGGMQIFVKTLTGKTITLELEDGRTLADYNIQKESTLHLVLRLRGGMQIFVKTLTGKTITLEIGGIIQLESKVIESDVVCLEVDDCQMKNNETPKLVEVIKVKIFNETGTALKRQKLFFAGVELIDNHRTFSDCNIPCRSTFDLVEQLMTKIRITVGPFYCTMSMFVDTRTTVKRVKALFRDEKGISTDKLRLVYAGRELQDSHTLAYYHVKYGAVLRLVDDRTWMRGVFQIEYVIIASIGKHFHLRVNSLCTINDIKAMIQDHEGIPAHVQTLFLPQKRLQDGSTLVDNYIEHETFIHCLFSVSLEGNNIRGPE</sequence>
<keyword evidence="5" id="KW-1185">Reference proteome</keyword>
<keyword evidence="1" id="KW-1017">Isopeptide bond</keyword>
<accession>A0A2U1M8I7</accession>
<dbReference type="SUPFAM" id="SSF54236">
    <property type="entry name" value="Ubiquitin-like"/>
    <property type="match status" value="5"/>
</dbReference>
<dbReference type="Pfam" id="PF04100">
    <property type="entry name" value="Vps53_N"/>
    <property type="match status" value="1"/>
</dbReference>
<proteinExistence type="predicted"/>
<feature type="domain" description="Ubiquitin-like" evidence="3">
    <location>
        <begin position="375"/>
        <end position="447"/>
    </location>
</feature>
<dbReference type="PANTHER" id="PTHR10666">
    <property type="entry name" value="UBIQUITIN"/>
    <property type="match status" value="1"/>
</dbReference>
<dbReference type="InterPro" id="IPR000626">
    <property type="entry name" value="Ubiquitin-like_dom"/>
</dbReference>
<evidence type="ECO:0000256" key="1">
    <source>
        <dbReference type="ARBA" id="ARBA00022499"/>
    </source>
</evidence>
<reference evidence="4 5" key="1">
    <citation type="journal article" date="2018" name="Mol. Plant">
        <title>The genome of Artemisia annua provides insight into the evolution of Asteraceae family and artemisinin biosynthesis.</title>
        <authorList>
            <person name="Shen Q."/>
            <person name="Zhang L."/>
            <person name="Liao Z."/>
            <person name="Wang S."/>
            <person name="Yan T."/>
            <person name="Shi P."/>
            <person name="Liu M."/>
            <person name="Fu X."/>
            <person name="Pan Q."/>
            <person name="Wang Y."/>
            <person name="Lv Z."/>
            <person name="Lu X."/>
            <person name="Zhang F."/>
            <person name="Jiang W."/>
            <person name="Ma Y."/>
            <person name="Chen M."/>
            <person name="Hao X."/>
            <person name="Li L."/>
            <person name="Tang Y."/>
            <person name="Lv G."/>
            <person name="Zhou Y."/>
            <person name="Sun X."/>
            <person name="Brodelius P.E."/>
            <person name="Rose J.K.C."/>
            <person name="Tang K."/>
        </authorList>
    </citation>
    <scope>NUCLEOTIDE SEQUENCE [LARGE SCALE GENOMIC DNA]</scope>
    <source>
        <strain evidence="5">cv. Huhao1</strain>
        <tissue evidence="4">Leaf</tissue>
    </source>
</reference>
<feature type="domain" description="Ubiquitin-like" evidence="3">
    <location>
        <begin position="274"/>
        <end position="372"/>
    </location>
</feature>
<dbReference type="Proteomes" id="UP000245207">
    <property type="component" value="Unassembled WGS sequence"/>
</dbReference>
<evidence type="ECO:0000259" key="3">
    <source>
        <dbReference type="PROSITE" id="PS50053"/>
    </source>
</evidence>
<dbReference type="InterPro" id="IPR050158">
    <property type="entry name" value="Ubiquitin_ubiquitin-like"/>
</dbReference>
<evidence type="ECO:0000313" key="4">
    <source>
        <dbReference type="EMBL" id="PWA57578.1"/>
    </source>
</evidence>
<feature type="domain" description="Ubiquitin-like" evidence="3">
    <location>
        <begin position="188"/>
        <end position="273"/>
    </location>
</feature>
<evidence type="ECO:0000313" key="5">
    <source>
        <dbReference type="Proteomes" id="UP000245207"/>
    </source>
</evidence>
<dbReference type="PRINTS" id="PR00348">
    <property type="entry name" value="UBIQUITIN"/>
</dbReference>
<name>A0A2U1M8I7_ARTAN</name>
<dbReference type="PROSITE" id="PS50053">
    <property type="entry name" value="UBIQUITIN_2"/>
    <property type="match status" value="4"/>
</dbReference>
<gene>
    <name evidence="4" type="ORF">CTI12_AA407190</name>
</gene>
<dbReference type="Gene3D" id="3.10.20.90">
    <property type="entry name" value="Phosphatidylinositol 3-kinase Catalytic Subunit, Chain A, domain 1"/>
    <property type="match status" value="5"/>
</dbReference>
<feature type="domain" description="Ubiquitin-like" evidence="3">
    <location>
        <begin position="457"/>
        <end position="526"/>
    </location>
</feature>
<dbReference type="CDD" id="cd17039">
    <property type="entry name" value="Ubl_ubiquitin_like"/>
    <property type="match status" value="1"/>
</dbReference>
<dbReference type="GO" id="GO:0003729">
    <property type="term" value="F:mRNA binding"/>
    <property type="evidence" value="ECO:0007669"/>
    <property type="project" value="UniProtKB-ARBA"/>
</dbReference>
<dbReference type="InterPro" id="IPR029071">
    <property type="entry name" value="Ubiquitin-like_domsf"/>
</dbReference>
<organism evidence="4 5">
    <name type="scientific">Artemisia annua</name>
    <name type="common">Sweet wormwood</name>
    <dbReference type="NCBI Taxonomy" id="35608"/>
    <lineage>
        <taxon>Eukaryota</taxon>
        <taxon>Viridiplantae</taxon>
        <taxon>Streptophyta</taxon>
        <taxon>Embryophyta</taxon>
        <taxon>Tracheophyta</taxon>
        <taxon>Spermatophyta</taxon>
        <taxon>Magnoliopsida</taxon>
        <taxon>eudicotyledons</taxon>
        <taxon>Gunneridae</taxon>
        <taxon>Pentapetalae</taxon>
        <taxon>asterids</taxon>
        <taxon>campanulids</taxon>
        <taxon>Asterales</taxon>
        <taxon>Asteraceae</taxon>
        <taxon>Asteroideae</taxon>
        <taxon>Anthemideae</taxon>
        <taxon>Artemisiinae</taxon>
        <taxon>Artemisia</taxon>
    </lineage>
</organism>
<evidence type="ECO:0000256" key="2">
    <source>
        <dbReference type="ARBA" id="ARBA00022843"/>
    </source>
</evidence>
<dbReference type="STRING" id="35608.A0A2U1M8I7"/>
<dbReference type="EMBL" id="PKPP01006125">
    <property type="protein sequence ID" value="PWA57578.1"/>
    <property type="molecule type" value="Genomic_DNA"/>
</dbReference>
<dbReference type="InterPro" id="IPR019956">
    <property type="entry name" value="Ubiquitin_dom"/>
</dbReference>
<dbReference type="InterPro" id="IPR007234">
    <property type="entry name" value="Vps53_N"/>
</dbReference>
<comment type="caution">
    <text evidence="4">The sequence shown here is derived from an EMBL/GenBank/DDBJ whole genome shotgun (WGS) entry which is preliminary data.</text>
</comment>
<dbReference type="OrthoDB" id="1641503at2759"/>
<protein>
    <recommendedName>
        <fullName evidence="3">Ubiquitin-like domain-containing protein</fullName>
    </recommendedName>
</protein>
<dbReference type="AlphaFoldDB" id="A0A2U1M8I7"/>
<dbReference type="SMART" id="SM00213">
    <property type="entry name" value="UBQ"/>
    <property type="match status" value="4"/>
</dbReference>
<dbReference type="Pfam" id="PF00240">
    <property type="entry name" value="ubiquitin"/>
    <property type="match status" value="5"/>
</dbReference>
<keyword evidence="2" id="KW-0832">Ubl conjugation</keyword>